<evidence type="ECO:0000256" key="4">
    <source>
        <dbReference type="ARBA" id="ARBA00022989"/>
    </source>
</evidence>
<evidence type="ECO:0000313" key="9">
    <source>
        <dbReference type="Proteomes" id="UP000020529"/>
    </source>
</evidence>
<feature type="domain" description="EamA" evidence="7">
    <location>
        <begin position="10"/>
        <end position="143"/>
    </location>
</feature>
<keyword evidence="2" id="KW-1003">Cell membrane</keyword>
<feature type="transmembrane region" description="Helical" evidence="6">
    <location>
        <begin position="158"/>
        <end position="178"/>
    </location>
</feature>
<feature type="transmembrane region" description="Helical" evidence="6">
    <location>
        <begin position="12"/>
        <end position="37"/>
    </location>
</feature>
<accession>A0A015SQN7</accession>
<evidence type="ECO:0000256" key="2">
    <source>
        <dbReference type="ARBA" id="ARBA00022475"/>
    </source>
</evidence>
<feature type="transmembrane region" description="Helical" evidence="6">
    <location>
        <begin position="273"/>
        <end position="291"/>
    </location>
</feature>
<evidence type="ECO:0000256" key="1">
    <source>
        <dbReference type="ARBA" id="ARBA00004651"/>
    </source>
</evidence>
<evidence type="ECO:0000259" key="7">
    <source>
        <dbReference type="Pfam" id="PF00892"/>
    </source>
</evidence>
<dbReference type="InterPro" id="IPR050638">
    <property type="entry name" value="AA-Vitamin_Transporters"/>
</dbReference>
<feature type="domain" description="EamA" evidence="7">
    <location>
        <begin position="156"/>
        <end position="290"/>
    </location>
</feature>
<dbReference type="RefSeq" id="WP_022347498.1">
    <property type="nucleotide sequence ID" value="NZ_JGCY01000284.1"/>
</dbReference>
<organism evidence="8 9">
    <name type="scientific">Bacteroides fragilis str. 3988T(B)14</name>
    <dbReference type="NCBI Taxonomy" id="1339315"/>
    <lineage>
        <taxon>Bacteria</taxon>
        <taxon>Pseudomonadati</taxon>
        <taxon>Bacteroidota</taxon>
        <taxon>Bacteroidia</taxon>
        <taxon>Bacteroidales</taxon>
        <taxon>Bacteroidaceae</taxon>
        <taxon>Bacteroides</taxon>
    </lineage>
</organism>
<gene>
    <name evidence="8" type="ORF">M124_1645</name>
</gene>
<dbReference type="Proteomes" id="UP000020529">
    <property type="component" value="Unassembled WGS sequence"/>
</dbReference>
<feature type="transmembrane region" description="Helical" evidence="6">
    <location>
        <begin position="190"/>
        <end position="207"/>
    </location>
</feature>
<dbReference type="GO" id="GO:0005886">
    <property type="term" value="C:plasma membrane"/>
    <property type="evidence" value="ECO:0007669"/>
    <property type="project" value="UniProtKB-SubCell"/>
</dbReference>
<name>A0A015SQN7_BACFG</name>
<sequence length="299" mass="33138">MKTTQRTVGWYHVMAAVTVMIWGTTFVATKVLIKYGLSPVDILFYRFLLAYICIWFFSSRVLLAKSWQDELRFVGLGLCGGSLYFVAENTALGMTLASNVSLIICTTPILTALLAPFFYKGDKLKARLIGGSLMALIGVGLVVFNGSFILQLSPAGDILTLIAALMWAFYCLLLRRMNTHYPTLFITRKVFFYGLVTLLPLFLVYPLQTDIHILFRPVVVLNLLFLGVIASMLCYIMWNTAVKQLGVVCATSYIYVVPLITLLTSAIVIDETITIVALLGSALILSGVYIAERGVNLKK</sequence>
<protein>
    <submittedName>
        <fullName evidence="8">EamA-like transporter family protein</fullName>
    </submittedName>
</protein>
<keyword evidence="5 6" id="KW-0472">Membrane</keyword>
<proteinExistence type="predicted"/>
<evidence type="ECO:0000256" key="5">
    <source>
        <dbReference type="ARBA" id="ARBA00023136"/>
    </source>
</evidence>
<dbReference type="EMBL" id="JGCY01000284">
    <property type="protein sequence ID" value="EXY74539.1"/>
    <property type="molecule type" value="Genomic_DNA"/>
</dbReference>
<dbReference type="PATRIC" id="fig|1339315.3.peg.2411"/>
<keyword evidence="4 6" id="KW-1133">Transmembrane helix</keyword>
<dbReference type="SUPFAM" id="SSF103481">
    <property type="entry name" value="Multidrug resistance efflux transporter EmrE"/>
    <property type="match status" value="2"/>
</dbReference>
<comment type="caution">
    <text evidence="8">The sequence shown here is derived from an EMBL/GenBank/DDBJ whole genome shotgun (WGS) entry which is preliminary data.</text>
</comment>
<evidence type="ECO:0000256" key="3">
    <source>
        <dbReference type="ARBA" id="ARBA00022692"/>
    </source>
</evidence>
<reference evidence="8 9" key="1">
    <citation type="submission" date="2014-02" db="EMBL/GenBank/DDBJ databases">
        <authorList>
            <person name="Sears C."/>
            <person name="Carroll K."/>
            <person name="Sack B.R."/>
            <person name="Qadri F."/>
            <person name="Myers L.L."/>
            <person name="Chung G.-T."/>
            <person name="Escheverria P."/>
            <person name="Fraser C.M."/>
            <person name="Sadzewicz L."/>
            <person name="Shefchek K.A."/>
            <person name="Tallon L."/>
            <person name="Das S.P."/>
            <person name="Daugherty S."/>
            <person name="Mongodin E.F."/>
        </authorList>
    </citation>
    <scope>NUCLEOTIDE SEQUENCE [LARGE SCALE GENOMIC DNA]</scope>
    <source>
        <strain evidence="9">3988T(B)14</strain>
    </source>
</reference>
<dbReference type="PANTHER" id="PTHR32322">
    <property type="entry name" value="INNER MEMBRANE TRANSPORTER"/>
    <property type="match status" value="1"/>
</dbReference>
<comment type="subcellular location">
    <subcellularLocation>
        <location evidence="1">Cell membrane</location>
        <topology evidence="1">Multi-pass membrane protein</topology>
    </subcellularLocation>
</comment>
<dbReference type="Pfam" id="PF00892">
    <property type="entry name" value="EamA"/>
    <property type="match status" value="2"/>
</dbReference>
<keyword evidence="3 6" id="KW-0812">Transmembrane</keyword>
<feature type="transmembrane region" description="Helical" evidence="6">
    <location>
        <begin position="99"/>
        <end position="119"/>
    </location>
</feature>
<evidence type="ECO:0000256" key="6">
    <source>
        <dbReference type="SAM" id="Phobius"/>
    </source>
</evidence>
<dbReference type="InterPro" id="IPR000620">
    <property type="entry name" value="EamA_dom"/>
</dbReference>
<feature type="transmembrane region" description="Helical" evidence="6">
    <location>
        <begin position="131"/>
        <end position="152"/>
    </location>
</feature>
<feature type="transmembrane region" description="Helical" evidence="6">
    <location>
        <begin position="245"/>
        <end position="267"/>
    </location>
</feature>
<dbReference type="PANTHER" id="PTHR32322:SF18">
    <property type="entry name" value="S-ADENOSYLMETHIONINE_S-ADENOSYLHOMOCYSTEINE TRANSPORTER"/>
    <property type="match status" value="1"/>
</dbReference>
<dbReference type="AlphaFoldDB" id="A0A015SQN7"/>
<dbReference type="InterPro" id="IPR037185">
    <property type="entry name" value="EmrE-like"/>
</dbReference>
<feature type="transmembrane region" description="Helical" evidence="6">
    <location>
        <begin position="213"/>
        <end position="238"/>
    </location>
</feature>
<feature type="transmembrane region" description="Helical" evidence="6">
    <location>
        <begin position="43"/>
        <end position="63"/>
    </location>
</feature>
<evidence type="ECO:0000313" key="8">
    <source>
        <dbReference type="EMBL" id="EXY74539.1"/>
    </source>
</evidence>
<feature type="transmembrane region" description="Helical" evidence="6">
    <location>
        <begin position="70"/>
        <end position="87"/>
    </location>
</feature>